<sequence>MERILSAICLGDYRLKVNVARFVLEDGEINSRKPTYPVKDKKLEEHERADYRGPLHGPRNVYSANSMSFKEAFDGASKGKSIVIDDNISAFEDLHGRSVVVKVASLEVLRMIKGILKEMGLGEGSVHCLGGFMMLISFKTRNHATMAKDEFLGRPELFSLVDIWEGQHLPFERIAWIKVVGLPLCVLDDRVIDNIGSFFGTVVRKPAVKSLETDSLFHFIGVLVGQGARIHEV</sequence>
<gene>
    <name evidence="1" type="ORF">HanXRQr2_Chr10g0431121</name>
</gene>
<organism evidence="1 2">
    <name type="scientific">Helianthus annuus</name>
    <name type="common">Common sunflower</name>
    <dbReference type="NCBI Taxonomy" id="4232"/>
    <lineage>
        <taxon>Eukaryota</taxon>
        <taxon>Viridiplantae</taxon>
        <taxon>Streptophyta</taxon>
        <taxon>Embryophyta</taxon>
        <taxon>Tracheophyta</taxon>
        <taxon>Spermatophyta</taxon>
        <taxon>Magnoliopsida</taxon>
        <taxon>eudicotyledons</taxon>
        <taxon>Gunneridae</taxon>
        <taxon>Pentapetalae</taxon>
        <taxon>asterids</taxon>
        <taxon>campanulids</taxon>
        <taxon>Asterales</taxon>
        <taxon>Asteraceae</taxon>
        <taxon>Asteroideae</taxon>
        <taxon>Heliantheae alliance</taxon>
        <taxon>Heliantheae</taxon>
        <taxon>Helianthus</taxon>
    </lineage>
</organism>
<keyword evidence="2" id="KW-1185">Reference proteome</keyword>
<dbReference type="EMBL" id="MNCJ02000325">
    <property type="protein sequence ID" value="KAF5785657.1"/>
    <property type="molecule type" value="Genomic_DNA"/>
</dbReference>
<evidence type="ECO:0000313" key="2">
    <source>
        <dbReference type="Proteomes" id="UP000215914"/>
    </source>
</evidence>
<accession>A0A9K3HW92</accession>
<reference evidence="1" key="1">
    <citation type="journal article" date="2017" name="Nature">
        <title>The sunflower genome provides insights into oil metabolism, flowering and Asterid evolution.</title>
        <authorList>
            <person name="Badouin H."/>
            <person name="Gouzy J."/>
            <person name="Grassa C.J."/>
            <person name="Murat F."/>
            <person name="Staton S.E."/>
            <person name="Cottret L."/>
            <person name="Lelandais-Briere C."/>
            <person name="Owens G.L."/>
            <person name="Carrere S."/>
            <person name="Mayjonade B."/>
            <person name="Legrand L."/>
            <person name="Gill N."/>
            <person name="Kane N.C."/>
            <person name="Bowers J.E."/>
            <person name="Hubner S."/>
            <person name="Bellec A."/>
            <person name="Berard A."/>
            <person name="Berges H."/>
            <person name="Blanchet N."/>
            <person name="Boniface M.C."/>
            <person name="Brunel D."/>
            <person name="Catrice O."/>
            <person name="Chaidir N."/>
            <person name="Claudel C."/>
            <person name="Donnadieu C."/>
            <person name="Faraut T."/>
            <person name="Fievet G."/>
            <person name="Helmstetter N."/>
            <person name="King M."/>
            <person name="Knapp S.J."/>
            <person name="Lai Z."/>
            <person name="Le Paslier M.C."/>
            <person name="Lippi Y."/>
            <person name="Lorenzon L."/>
            <person name="Mandel J.R."/>
            <person name="Marage G."/>
            <person name="Marchand G."/>
            <person name="Marquand E."/>
            <person name="Bret-Mestries E."/>
            <person name="Morien E."/>
            <person name="Nambeesan S."/>
            <person name="Nguyen T."/>
            <person name="Pegot-Espagnet P."/>
            <person name="Pouilly N."/>
            <person name="Raftis F."/>
            <person name="Sallet E."/>
            <person name="Schiex T."/>
            <person name="Thomas J."/>
            <person name="Vandecasteele C."/>
            <person name="Vares D."/>
            <person name="Vear F."/>
            <person name="Vautrin S."/>
            <person name="Crespi M."/>
            <person name="Mangin B."/>
            <person name="Burke J.M."/>
            <person name="Salse J."/>
            <person name="Munos S."/>
            <person name="Vincourt P."/>
            <person name="Rieseberg L.H."/>
            <person name="Langlade N.B."/>
        </authorList>
    </citation>
    <scope>NUCLEOTIDE SEQUENCE</scope>
    <source>
        <tissue evidence="1">Leaves</tissue>
    </source>
</reference>
<evidence type="ECO:0000313" key="1">
    <source>
        <dbReference type="EMBL" id="KAF5785657.1"/>
    </source>
</evidence>
<dbReference type="AlphaFoldDB" id="A0A9K3HW92"/>
<name>A0A9K3HW92_HELAN</name>
<evidence type="ECO:0008006" key="3">
    <source>
        <dbReference type="Google" id="ProtNLM"/>
    </source>
</evidence>
<protein>
    <recommendedName>
        <fullName evidence="3">DUF4283 domain-containing protein</fullName>
    </recommendedName>
</protein>
<dbReference type="Gramene" id="mRNA:HanXRQr2_Chr10g0431121">
    <property type="protein sequence ID" value="CDS:HanXRQr2_Chr10g0431121.1"/>
    <property type="gene ID" value="HanXRQr2_Chr10g0431121"/>
</dbReference>
<proteinExistence type="predicted"/>
<reference evidence="1" key="2">
    <citation type="submission" date="2020-06" db="EMBL/GenBank/DDBJ databases">
        <title>Helianthus annuus Genome sequencing and assembly Release 2.</title>
        <authorList>
            <person name="Gouzy J."/>
            <person name="Langlade N."/>
            <person name="Munos S."/>
        </authorList>
    </citation>
    <scope>NUCLEOTIDE SEQUENCE</scope>
    <source>
        <tissue evidence="1">Leaves</tissue>
    </source>
</reference>
<dbReference type="Proteomes" id="UP000215914">
    <property type="component" value="Unassembled WGS sequence"/>
</dbReference>
<comment type="caution">
    <text evidence="1">The sequence shown here is derived from an EMBL/GenBank/DDBJ whole genome shotgun (WGS) entry which is preliminary data.</text>
</comment>